<gene>
    <name evidence="1" type="ORF">AVEN_101108_1</name>
</gene>
<dbReference type="OrthoDB" id="6599116at2759"/>
<sequence>MSTNYGCGHQQRATSPYFKRQLKYLNRAEEAKFLPLVWASDRIEREKRITNACEAFHSKLNANFSAPNPNIYAFVEVMNSVQLARRFPLGATRPQVSLGCNSPAGFPMVQLAFGLKVFSGKTRPLPHPSGATNQLLLTYPQKKPTASDRPSPLLRGNF</sequence>
<keyword evidence="2" id="KW-1185">Reference proteome</keyword>
<name>A0A4Y2CL85_ARAVE</name>
<proteinExistence type="predicted"/>
<reference evidence="1 2" key="1">
    <citation type="journal article" date="2019" name="Sci. Rep.">
        <title>Orb-weaving spider Araneus ventricosus genome elucidates the spidroin gene catalogue.</title>
        <authorList>
            <person name="Kono N."/>
            <person name="Nakamura H."/>
            <person name="Ohtoshi R."/>
            <person name="Moran D.A.P."/>
            <person name="Shinohara A."/>
            <person name="Yoshida Y."/>
            <person name="Fujiwara M."/>
            <person name="Mori M."/>
            <person name="Tomita M."/>
            <person name="Arakawa K."/>
        </authorList>
    </citation>
    <scope>NUCLEOTIDE SEQUENCE [LARGE SCALE GENOMIC DNA]</scope>
</reference>
<evidence type="ECO:0000313" key="1">
    <source>
        <dbReference type="EMBL" id="GBM05172.1"/>
    </source>
</evidence>
<dbReference type="Proteomes" id="UP000499080">
    <property type="component" value="Unassembled WGS sequence"/>
</dbReference>
<organism evidence="1 2">
    <name type="scientific">Araneus ventricosus</name>
    <name type="common">Orbweaver spider</name>
    <name type="synonym">Epeira ventricosa</name>
    <dbReference type="NCBI Taxonomy" id="182803"/>
    <lineage>
        <taxon>Eukaryota</taxon>
        <taxon>Metazoa</taxon>
        <taxon>Ecdysozoa</taxon>
        <taxon>Arthropoda</taxon>
        <taxon>Chelicerata</taxon>
        <taxon>Arachnida</taxon>
        <taxon>Araneae</taxon>
        <taxon>Araneomorphae</taxon>
        <taxon>Entelegynae</taxon>
        <taxon>Araneoidea</taxon>
        <taxon>Araneidae</taxon>
        <taxon>Araneus</taxon>
    </lineage>
</organism>
<comment type="caution">
    <text evidence="1">The sequence shown here is derived from an EMBL/GenBank/DDBJ whole genome shotgun (WGS) entry which is preliminary data.</text>
</comment>
<evidence type="ECO:0000313" key="2">
    <source>
        <dbReference type="Proteomes" id="UP000499080"/>
    </source>
</evidence>
<accession>A0A4Y2CL85</accession>
<protein>
    <submittedName>
        <fullName evidence="1">Uncharacterized protein</fullName>
    </submittedName>
</protein>
<dbReference type="AlphaFoldDB" id="A0A4Y2CL85"/>
<dbReference type="EMBL" id="BGPR01163665">
    <property type="protein sequence ID" value="GBM05172.1"/>
    <property type="molecule type" value="Genomic_DNA"/>
</dbReference>